<reference evidence="1 2" key="1">
    <citation type="submission" date="2019-03" db="EMBL/GenBank/DDBJ databases">
        <title>Single cell metagenomics reveals metabolic interactions within the superorganism composed of flagellate Streblomastix strix and complex community of Bacteroidetes bacteria on its surface.</title>
        <authorList>
            <person name="Treitli S.C."/>
            <person name="Kolisko M."/>
            <person name="Husnik F."/>
            <person name="Keeling P."/>
            <person name="Hampl V."/>
        </authorList>
    </citation>
    <scope>NUCLEOTIDE SEQUENCE [LARGE SCALE GENOMIC DNA]</scope>
    <source>
        <strain evidence="1">ST1C</strain>
    </source>
</reference>
<gene>
    <name evidence="1" type="ORF">EZS28_035654</name>
</gene>
<sequence length="205" mass="23024">SGIINQDPKTADLLNYSLPPVQRQLLFDSIKWDGANIVFPVPETKGVLREEKAGVARQAVESACAVNEGIVGLFHDVARGREENVVSKIDKLYEASLVNVGDSQGERESRLRGVTNGLQTEDVLSKSSREKFKAWKTGKAVLPRFNGQGYSFPSNYRNSFFAKKGKFDQSRQNQFKGKVNYSAKKFEKFNKNRFNNTQDEDKPSP</sequence>
<feature type="non-terminal residue" evidence="1">
    <location>
        <position position="1"/>
    </location>
</feature>
<organism evidence="1 2">
    <name type="scientific">Streblomastix strix</name>
    <dbReference type="NCBI Taxonomy" id="222440"/>
    <lineage>
        <taxon>Eukaryota</taxon>
        <taxon>Metamonada</taxon>
        <taxon>Preaxostyla</taxon>
        <taxon>Oxymonadida</taxon>
        <taxon>Streblomastigidae</taxon>
        <taxon>Streblomastix</taxon>
    </lineage>
</organism>
<accession>A0A5J4UE03</accession>
<name>A0A5J4UE03_9EUKA</name>
<protein>
    <submittedName>
        <fullName evidence="1">Uncharacterized protein</fullName>
    </submittedName>
</protein>
<dbReference type="EMBL" id="SNRW01016963">
    <property type="protein sequence ID" value="KAA6368818.1"/>
    <property type="molecule type" value="Genomic_DNA"/>
</dbReference>
<proteinExistence type="predicted"/>
<dbReference type="Proteomes" id="UP000324800">
    <property type="component" value="Unassembled WGS sequence"/>
</dbReference>
<evidence type="ECO:0000313" key="2">
    <source>
        <dbReference type="Proteomes" id="UP000324800"/>
    </source>
</evidence>
<dbReference type="AlphaFoldDB" id="A0A5J4UE03"/>
<evidence type="ECO:0000313" key="1">
    <source>
        <dbReference type="EMBL" id="KAA6368818.1"/>
    </source>
</evidence>
<comment type="caution">
    <text evidence="1">The sequence shown here is derived from an EMBL/GenBank/DDBJ whole genome shotgun (WGS) entry which is preliminary data.</text>
</comment>